<dbReference type="RefSeq" id="WP_116574290.1">
    <property type="nucleotide sequence ID" value="NZ_QDGZ01000012.1"/>
</dbReference>
<dbReference type="AlphaFoldDB" id="A0A2T8F550"/>
<sequence>MEKLANTLVAVHRHAGSLQTYHGSHLWVTEASQVCSSACPGATDAKLSRAAGCDATLAGKSLSGHRDLHPS</sequence>
<keyword evidence="2" id="KW-1185">Reference proteome</keyword>
<reference evidence="1 2" key="1">
    <citation type="submission" date="2018-04" db="EMBL/GenBank/DDBJ databases">
        <title>Genome of Nocardioides gansuensis WSJ-1.</title>
        <authorList>
            <person name="Wu S."/>
            <person name="Wang G."/>
        </authorList>
    </citation>
    <scope>NUCLEOTIDE SEQUENCE [LARGE SCALE GENOMIC DNA]</scope>
    <source>
        <strain evidence="1 2">WSJ-1</strain>
    </source>
</reference>
<dbReference type="Proteomes" id="UP000246018">
    <property type="component" value="Unassembled WGS sequence"/>
</dbReference>
<organism evidence="1 2">
    <name type="scientific">Nocardioides gansuensis</name>
    <dbReference type="NCBI Taxonomy" id="2138300"/>
    <lineage>
        <taxon>Bacteria</taxon>
        <taxon>Bacillati</taxon>
        <taxon>Actinomycetota</taxon>
        <taxon>Actinomycetes</taxon>
        <taxon>Propionibacteriales</taxon>
        <taxon>Nocardioidaceae</taxon>
        <taxon>Nocardioides</taxon>
    </lineage>
</organism>
<dbReference type="EMBL" id="QDGZ01000012">
    <property type="protein sequence ID" value="PVG80855.1"/>
    <property type="molecule type" value="Genomic_DNA"/>
</dbReference>
<comment type="caution">
    <text evidence="1">The sequence shown here is derived from an EMBL/GenBank/DDBJ whole genome shotgun (WGS) entry which is preliminary data.</text>
</comment>
<protein>
    <submittedName>
        <fullName evidence="1">Uncharacterized protein</fullName>
    </submittedName>
</protein>
<accession>A0A2T8F550</accession>
<name>A0A2T8F550_9ACTN</name>
<evidence type="ECO:0000313" key="2">
    <source>
        <dbReference type="Proteomes" id="UP000246018"/>
    </source>
</evidence>
<proteinExistence type="predicted"/>
<gene>
    <name evidence="1" type="ORF">DDE18_20955</name>
</gene>
<evidence type="ECO:0000313" key="1">
    <source>
        <dbReference type="EMBL" id="PVG80855.1"/>
    </source>
</evidence>